<evidence type="ECO:0000256" key="4">
    <source>
        <dbReference type="ARBA" id="ARBA00022627"/>
    </source>
</evidence>
<dbReference type="EMBL" id="FOHJ01000018">
    <property type="protein sequence ID" value="SEU07535.1"/>
    <property type="molecule type" value="Genomic_DNA"/>
</dbReference>
<sequence>MAKYIRGETMKCSAAFIYSDEYKKYHFHAQHPFNQKRVELTYDLLKASSALSDEQMIPPRKATEEELELFHDNSYINAVKEADEEALAEEKAIEFGLGTEDTPIFKGMHQSASLISGGSLVAVDTVLTGKTQHAVNLGGGLHHGFQRKASGFCIYNDAAIAIKYIRKHYNLKVLYVDTDAHHGDGVQWAFYDDPNVCTLSIHETGRYLFPGTGNVNERGLRAGYGYSFNIPIDAFTEDDSFLEVYDKSLREITEHFNPDIIVSQNGVDAHAFDPLTHLCGTMRIYEYIPKLAHNLAHEYCKGRWIALGGGGYDIWRVVPRAWGQIWNVMTKNQTIEGPLPEEWMNRIQQKTSIMIPTTWQDDYDIYKPIPRKNEITEKNEQTLRKTLKLITNQKRYQNGLFH</sequence>
<dbReference type="AlphaFoldDB" id="A0A1I0JE67"/>
<evidence type="ECO:0000259" key="5">
    <source>
        <dbReference type="Pfam" id="PF00850"/>
    </source>
</evidence>
<dbReference type="UniPathway" id="UPA00040"/>
<gene>
    <name evidence="6" type="ORF">SAMN05421676_1185</name>
</gene>
<dbReference type="CDD" id="cd09994">
    <property type="entry name" value="HDAC_AcuC_like"/>
    <property type="match status" value="1"/>
</dbReference>
<dbReference type="PRINTS" id="PR01270">
    <property type="entry name" value="HDASUPER"/>
</dbReference>
<evidence type="ECO:0000256" key="2">
    <source>
        <dbReference type="ARBA" id="ARBA00005947"/>
    </source>
</evidence>
<comment type="pathway">
    <text evidence="1">Ketone degradation; acetoin degradation.</text>
</comment>
<protein>
    <recommendedName>
        <fullName evidence="3">Acetoin utilization protein AcuC</fullName>
    </recommendedName>
</protein>
<keyword evidence="7" id="KW-1185">Reference proteome</keyword>
<organism evidence="6 7">
    <name type="scientific">Salinibacillus kushneri</name>
    <dbReference type="NCBI Taxonomy" id="237682"/>
    <lineage>
        <taxon>Bacteria</taxon>
        <taxon>Bacillati</taxon>
        <taxon>Bacillota</taxon>
        <taxon>Bacilli</taxon>
        <taxon>Bacillales</taxon>
        <taxon>Bacillaceae</taxon>
        <taxon>Salinibacillus</taxon>
    </lineage>
</organism>
<dbReference type="Gene3D" id="3.40.800.20">
    <property type="entry name" value="Histone deacetylase domain"/>
    <property type="match status" value="1"/>
</dbReference>
<dbReference type="Proteomes" id="UP000199095">
    <property type="component" value="Unassembled WGS sequence"/>
</dbReference>
<comment type="similarity">
    <text evidence="2">Belongs to the histone deacetylase family.</text>
</comment>
<dbReference type="GO" id="GO:0045150">
    <property type="term" value="P:acetoin catabolic process"/>
    <property type="evidence" value="ECO:0007669"/>
    <property type="project" value="UniProtKB-UniPathway"/>
</dbReference>
<dbReference type="InterPro" id="IPR000286">
    <property type="entry name" value="HDACs"/>
</dbReference>
<dbReference type="PANTHER" id="PTHR10625">
    <property type="entry name" value="HISTONE DEACETYLASE HDAC1-RELATED"/>
    <property type="match status" value="1"/>
</dbReference>
<dbReference type="Pfam" id="PF00850">
    <property type="entry name" value="Hist_deacetyl"/>
    <property type="match status" value="1"/>
</dbReference>
<keyword evidence="4" id="KW-0006">Acetoin catabolism</keyword>
<reference evidence="7" key="1">
    <citation type="submission" date="2016-10" db="EMBL/GenBank/DDBJ databases">
        <authorList>
            <person name="Varghese N."/>
            <person name="Submissions S."/>
        </authorList>
    </citation>
    <scope>NUCLEOTIDE SEQUENCE [LARGE SCALE GENOMIC DNA]</scope>
    <source>
        <strain evidence="7">CGMCC 1.3566</strain>
    </source>
</reference>
<feature type="domain" description="Histone deacetylase" evidence="5">
    <location>
        <begin position="31"/>
        <end position="328"/>
    </location>
</feature>
<dbReference type="GO" id="GO:0004407">
    <property type="term" value="F:histone deacetylase activity"/>
    <property type="evidence" value="ECO:0007669"/>
    <property type="project" value="TreeGrafter"/>
</dbReference>
<dbReference type="InterPro" id="IPR037138">
    <property type="entry name" value="His_deacetylse_dom_sf"/>
</dbReference>
<dbReference type="PANTHER" id="PTHR10625:SF10">
    <property type="entry name" value="HISTONE DEACETYLASE HDAC1"/>
    <property type="match status" value="1"/>
</dbReference>
<evidence type="ECO:0000256" key="3">
    <source>
        <dbReference type="ARBA" id="ARBA00020218"/>
    </source>
</evidence>
<dbReference type="GO" id="GO:0040029">
    <property type="term" value="P:epigenetic regulation of gene expression"/>
    <property type="evidence" value="ECO:0007669"/>
    <property type="project" value="TreeGrafter"/>
</dbReference>
<evidence type="ECO:0000313" key="6">
    <source>
        <dbReference type="EMBL" id="SEU07535.1"/>
    </source>
</evidence>
<name>A0A1I0JE67_9BACI</name>
<dbReference type="InterPro" id="IPR023696">
    <property type="entry name" value="Ureohydrolase_dom_sf"/>
</dbReference>
<evidence type="ECO:0000256" key="1">
    <source>
        <dbReference type="ARBA" id="ARBA00005101"/>
    </source>
</evidence>
<proteinExistence type="inferred from homology"/>
<evidence type="ECO:0000313" key="7">
    <source>
        <dbReference type="Proteomes" id="UP000199095"/>
    </source>
</evidence>
<dbReference type="STRING" id="237682.SAMN05421676_1185"/>
<dbReference type="PRINTS" id="PR01272">
    <property type="entry name" value="ACUCPROTEIN"/>
</dbReference>
<dbReference type="InterPro" id="IPR003085">
    <property type="entry name" value="AcuC"/>
</dbReference>
<dbReference type="SUPFAM" id="SSF52768">
    <property type="entry name" value="Arginase/deacetylase"/>
    <property type="match status" value="1"/>
</dbReference>
<accession>A0A1I0JE67</accession>
<dbReference type="InterPro" id="IPR023801">
    <property type="entry name" value="His_deacetylse_dom"/>
</dbReference>